<proteinExistence type="predicted"/>
<accession>G4T773</accession>
<comment type="caution">
    <text evidence="2">The sequence shown here is derived from an EMBL/GenBank/DDBJ whole genome shotgun (WGS) entry which is preliminary data.</text>
</comment>
<evidence type="ECO:0000313" key="2">
    <source>
        <dbReference type="EMBL" id="CCA67174.1"/>
    </source>
</evidence>
<reference evidence="2 3" key="1">
    <citation type="journal article" date="2011" name="PLoS Pathog.">
        <title>Endophytic Life Strategies Decoded by Genome and Transcriptome Analyses of the Mutualistic Root Symbiont Piriformospora indica.</title>
        <authorList>
            <person name="Zuccaro A."/>
            <person name="Lahrmann U."/>
            <person name="Guldener U."/>
            <person name="Langen G."/>
            <person name="Pfiffi S."/>
            <person name="Biedenkopf D."/>
            <person name="Wong P."/>
            <person name="Samans B."/>
            <person name="Grimm C."/>
            <person name="Basiewicz M."/>
            <person name="Murat C."/>
            <person name="Martin F."/>
            <person name="Kogel K.H."/>
        </authorList>
    </citation>
    <scope>NUCLEOTIDE SEQUENCE [LARGE SCALE GENOMIC DNA]</scope>
    <source>
        <strain evidence="2 3">DSM 11827</strain>
    </source>
</reference>
<dbReference type="Proteomes" id="UP000007148">
    <property type="component" value="Unassembled WGS sequence"/>
</dbReference>
<feature type="region of interest" description="Disordered" evidence="1">
    <location>
        <begin position="225"/>
        <end position="247"/>
    </location>
</feature>
<evidence type="ECO:0008006" key="4">
    <source>
        <dbReference type="Google" id="ProtNLM"/>
    </source>
</evidence>
<dbReference type="AlphaFoldDB" id="G4T773"/>
<dbReference type="EMBL" id="CAFZ01000010">
    <property type="protein sequence ID" value="CCA67174.1"/>
    <property type="molecule type" value="Genomic_DNA"/>
</dbReference>
<evidence type="ECO:0000256" key="1">
    <source>
        <dbReference type="SAM" id="MobiDB-lite"/>
    </source>
</evidence>
<gene>
    <name evidence="2" type="ORF">PIIN_01004</name>
</gene>
<protein>
    <recommendedName>
        <fullName evidence="4">LRAT domain-containing protein</fullName>
    </recommendedName>
</protein>
<keyword evidence="3" id="KW-1185">Reference proteome</keyword>
<evidence type="ECO:0000313" key="3">
    <source>
        <dbReference type="Proteomes" id="UP000007148"/>
    </source>
</evidence>
<sequence length="247" mass="27861">MSLLHLRPGKPVPINVPGSKFENRLREAGWADGQPIPPFILEKNIEGRVTEAYIYKEQSFFGHEYILLNVDGESWIRIDWMGSIKQRIFEGNLFWTMAPNPFQLIYGKDKRVKGDTPRQFATISKLAQAALSLQSVGPYDPVTWNCIDFARWLFKNMVDGVPITLPGCLSLAGNEGPKTDIRQVVNEVKLTLESTAHFPLGVMLTTGIPVIGARLTQRAMRTAVEYDHQRTPDKKEIQAAEATEEKH</sequence>
<organism evidence="2 3">
    <name type="scientific">Serendipita indica (strain DSM 11827)</name>
    <name type="common">Root endophyte fungus</name>
    <name type="synonym">Piriformospora indica</name>
    <dbReference type="NCBI Taxonomy" id="1109443"/>
    <lineage>
        <taxon>Eukaryota</taxon>
        <taxon>Fungi</taxon>
        <taxon>Dikarya</taxon>
        <taxon>Basidiomycota</taxon>
        <taxon>Agaricomycotina</taxon>
        <taxon>Agaricomycetes</taxon>
        <taxon>Sebacinales</taxon>
        <taxon>Serendipitaceae</taxon>
        <taxon>Serendipita</taxon>
    </lineage>
</organism>
<dbReference type="InParanoid" id="G4T773"/>
<name>G4T773_SERID</name>
<dbReference type="HOGENOM" id="CLU_1124909_0_0_1"/>